<dbReference type="InterPro" id="IPR019364">
    <property type="entry name" value="Mediatior_Med8_fun/met"/>
</dbReference>
<proteinExistence type="inferred from homology"/>
<dbReference type="AlphaFoldDB" id="A0A1B6G770"/>
<evidence type="ECO:0000256" key="5">
    <source>
        <dbReference type="ARBA" id="ARBA00023159"/>
    </source>
</evidence>
<evidence type="ECO:0000256" key="3">
    <source>
        <dbReference type="ARBA" id="ARBA00011837"/>
    </source>
</evidence>
<feature type="non-terminal residue" evidence="10">
    <location>
        <position position="1"/>
    </location>
</feature>
<evidence type="ECO:0000256" key="1">
    <source>
        <dbReference type="ARBA" id="ARBA00004123"/>
    </source>
</evidence>
<evidence type="ECO:0000256" key="2">
    <source>
        <dbReference type="ARBA" id="ARBA00005716"/>
    </source>
</evidence>
<dbReference type="GO" id="GO:0003712">
    <property type="term" value="F:transcription coregulator activity"/>
    <property type="evidence" value="ECO:0007669"/>
    <property type="project" value="InterPro"/>
</dbReference>
<evidence type="ECO:0000256" key="9">
    <source>
        <dbReference type="SAM" id="MobiDB-lite"/>
    </source>
</evidence>
<keyword evidence="4 8" id="KW-0805">Transcription regulation</keyword>
<reference evidence="10" key="1">
    <citation type="submission" date="2015-11" db="EMBL/GenBank/DDBJ databases">
        <title>De novo transcriptome assembly of four potential Pierce s Disease insect vectors from Arizona vineyards.</title>
        <authorList>
            <person name="Tassone E.E."/>
        </authorList>
    </citation>
    <scope>NUCLEOTIDE SEQUENCE</scope>
</reference>
<accession>A0A1B6G770</accession>
<protein>
    <recommendedName>
        <fullName evidence="8">Mediator of RNA polymerase II transcription subunit 8</fullName>
    </recommendedName>
    <alternativeName>
        <fullName evidence="8">Mediator complex subunit 8</fullName>
    </alternativeName>
</protein>
<comment type="subunit">
    <text evidence="3 8">Component of the Mediator complex.</text>
</comment>
<keyword evidence="6 8" id="KW-0804">Transcription</keyword>
<keyword evidence="7 8" id="KW-0539">Nucleus</keyword>
<comment type="similarity">
    <text evidence="2 8">Belongs to the Mediator complex subunit 8 family.</text>
</comment>
<comment type="function">
    <text evidence="8">Component of the Mediator complex, a coactivator involved in the regulated transcription of nearly all RNA polymerase II-dependent genes. Mediator functions as a bridge to convey information from gene-specific regulatory proteins to the basal RNA polymerase II transcription machinery. Mediator is recruited to promoters by direct interactions with regulatory proteins and serves as a scaffold for the assembly of a functional preinitiation complex with RNA polymerase II and the general transcription factors.</text>
</comment>
<evidence type="ECO:0000256" key="7">
    <source>
        <dbReference type="ARBA" id="ARBA00023242"/>
    </source>
</evidence>
<organism evidence="10">
    <name type="scientific">Cuerna arida</name>
    <dbReference type="NCBI Taxonomy" id="1464854"/>
    <lineage>
        <taxon>Eukaryota</taxon>
        <taxon>Metazoa</taxon>
        <taxon>Ecdysozoa</taxon>
        <taxon>Arthropoda</taxon>
        <taxon>Hexapoda</taxon>
        <taxon>Insecta</taxon>
        <taxon>Pterygota</taxon>
        <taxon>Neoptera</taxon>
        <taxon>Paraneoptera</taxon>
        <taxon>Hemiptera</taxon>
        <taxon>Auchenorrhyncha</taxon>
        <taxon>Membracoidea</taxon>
        <taxon>Cicadellidae</taxon>
        <taxon>Cicadellinae</taxon>
        <taxon>Proconiini</taxon>
        <taxon>Cuerna</taxon>
    </lineage>
</organism>
<gene>
    <name evidence="8" type="primary">MED8</name>
    <name evidence="10" type="ORF">g.19250</name>
</gene>
<dbReference type="GO" id="GO:0016592">
    <property type="term" value="C:mediator complex"/>
    <property type="evidence" value="ECO:0007669"/>
    <property type="project" value="InterPro"/>
</dbReference>
<evidence type="ECO:0000256" key="6">
    <source>
        <dbReference type="ARBA" id="ARBA00023163"/>
    </source>
</evidence>
<sequence>DQFPYVAHHLGVGGHLLLVLVSKMREEWESEGSARGGAAQTSSVADTHMLVAAVAMGKGLKPLVPQGVQPNVPGGMMVAPGGPPGGPMNPNQPGMGPMGKAPSSIKTNIKAANQIHPYAR</sequence>
<dbReference type="Pfam" id="PF10232">
    <property type="entry name" value="Med8"/>
    <property type="match status" value="1"/>
</dbReference>
<evidence type="ECO:0000256" key="4">
    <source>
        <dbReference type="ARBA" id="ARBA00023015"/>
    </source>
</evidence>
<dbReference type="GO" id="GO:0000978">
    <property type="term" value="F:RNA polymerase II cis-regulatory region sequence-specific DNA binding"/>
    <property type="evidence" value="ECO:0007669"/>
    <property type="project" value="TreeGrafter"/>
</dbReference>
<name>A0A1B6G770_9HEMI</name>
<dbReference type="PANTHER" id="PTHR13074:SF9">
    <property type="entry name" value="MEDIATOR OF RNA POLYMERASE II TRANSCRIPTION SUBUNIT 8"/>
    <property type="match status" value="1"/>
</dbReference>
<feature type="compositionally biased region" description="Low complexity" evidence="9">
    <location>
        <begin position="88"/>
        <end position="99"/>
    </location>
</feature>
<comment type="subcellular location">
    <subcellularLocation>
        <location evidence="1 8">Nucleus</location>
    </subcellularLocation>
</comment>
<dbReference type="GO" id="GO:0070847">
    <property type="term" value="C:core mediator complex"/>
    <property type="evidence" value="ECO:0007669"/>
    <property type="project" value="TreeGrafter"/>
</dbReference>
<evidence type="ECO:0000313" key="10">
    <source>
        <dbReference type="EMBL" id="JAS58288.1"/>
    </source>
</evidence>
<evidence type="ECO:0000256" key="8">
    <source>
        <dbReference type="RuleBase" id="RU364144"/>
    </source>
</evidence>
<dbReference type="PANTHER" id="PTHR13074">
    <property type="entry name" value="MEDIATOR OF RNA POLYMERASE II TRANSCRIPTION SUBUNIT 8"/>
    <property type="match status" value="1"/>
</dbReference>
<feature type="region of interest" description="Disordered" evidence="9">
    <location>
        <begin position="74"/>
        <end position="104"/>
    </location>
</feature>
<keyword evidence="5 8" id="KW-0010">Activator</keyword>
<dbReference type="GO" id="GO:0006357">
    <property type="term" value="P:regulation of transcription by RNA polymerase II"/>
    <property type="evidence" value="ECO:0007669"/>
    <property type="project" value="InterPro"/>
</dbReference>
<dbReference type="EMBL" id="GECZ01011481">
    <property type="protein sequence ID" value="JAS58288.1"/>
    <property type="molecule type" value="Transcribed_RNA"/>
</dbReference>